<gene>
    <name evidence="2" type="ORF">DPMN_013458</name>
</gene>
<evidence type="ECO:0000256" key="1">
    <source>
        <dbReference type="SAM" id="MobiDB-lite"/>
    </source>
</evidence>
<feature type="region of interest" description="Disordered" evidence="1">
    <location>
        <begin position="34"/>
        <end position="56"/>
    </location>
</feature>
<sequence>MSRCSRPYSDDVVKPLSINEQLPFRLAILTSSASHRNHRERTSDSKNDGARWIGREPPQKFPYPTIIRQCSVSTIPLYRHYFPACRFFGIVFKKICGWLSSRSRRALSS</sequence>
<proteinExistence type="predicted"/>
<dbReference type="EMBL" id="JAIWYP010000001">
    <property type="protein sequence ID" value="KAH3889404.1"/>
    <property type="molecule type" value="Genomic_DNA"/>
</dbReference>
<evidence type="ECO:0000313" key="3">
    <source>
        <dbReference type="Proteomes" id="UP000828390"/>
    </source>
</evidence>
<evidence type="ECO:0000313" key="2">
    <source>
        <dbReference type="EMBL" id="KAH3889404.1"/>
    </source>
</evidence>
<reference evidence="2" key="2">
    <citation type="submission" date="2020-11" db="EMBL/GenBank/DDBJ databases">
        <authorList>
            <person name="McCartney M.A."/>
            <person name="Auch B."/>
            <person name="Kono T."/>
            <person name="Mallez S."/>
            <person name="Becker A."/>
            <person name="Gohl D.M."/>
            <person name="Silverstein K.A.T."/>
            <person name="Koren S."/>
            <person name="Bechman K.B."/>
            <person name="Herman A."/>
            <person name="Abrahante J.E."/>
            <person name="Garbe J."/>
        </authorList>
    </citation>
    <scope>NUCLEOTIDE SEQUENCE</scope>
    <source>
        <strain evidence="2">Duluth1</strain>
        <tissue evidence="2">Whole animal</tissue>
    </source>
</reference>
<comment type="caution">
    <text evidence="2">The sequence shown here is derived from an EMBL/GenBank/DDBJ whole genome shotgun (WGS) entry which is preliminary data.</text>
</comment>
<dbReference type="Proteomes" id="UP000828390">
    <property type="component" value="Unassembled WGS sequence"/>
</dbReference>
<protein>
    <submittedName>
        <fullName evidence="2">Uncharacterized protein</fullName>
    </submittedName>
</protein>
<accession>A0A9D4N900</accession>
<reference evidence="2" key="1">
    <citation type="journal article" date="2019" name="bioRxiv">
        <title>The Genome of the Zebra Mussel, Dreissena polymorpha: A Resource for Invasive Species Research.</title>
        <authorList>
            <person name="McCartney M.A."/>
            <person name="Auch B."/>
            <person name="Kono T."/>
            <person name="Mallez S."/>
            <person name="Zhang Y."/>
            <person name="Obille A."/>
            <person name="Becker A."/>
            <person name="Abrahante J.E."/>
            <person name="Garbe J."/>
            <person name="Badalamenti J.P."/>
            <person name="Herman A."/>
            <person name="Mangelson H."/>
            <person name="Liachko I."/>
            <person name="Sullivan S."/>
            <person name="Sone E.D."/>
            <person name="Koren S."/>
            <person name="Silverstein K.A.T."/>
            <person name="Beckman K.B."/>
            <person name="Gohl D.M."/>
        </authorList>
    </citation>
    <scope>NUCLEOTIDE SEQUENCE</scope>
    <source>
        <strain evidence="2">Duluth1</strain>
        <tissue evidence="2">Whole animal</tissue>
    </source>
</reference>
<name>A0A9D4N900_DREPO</name>
<feature type="compositionally biased region" description="Basic and acidic residues" evidence="1">
    <location>
        <begin position="40"/>
        <end position="56"/>
    </location>
</feature>
<keyword evidence="3" id="KW-1185">Reference proteome</keyword>
<dbReference type="AlphaFoldDB" id="A0A9D4N900"/>
<organism evidence="2 3">
    <name type="scientific">Dreissena polymorpha</name>
    <name type="common">Zebra mussel</name>
    <name type="synonym">Mytilus polymorpha</name>
    <dbReference type="NCBI Taxonomy" id="45954"/>
    <lineage>
        <taxon>Eukaryota</taxon>
        <taxon>Metazoa</taxon>
        <taxon>Spiralia</taxon>
        <taxon>Lophotrochozoa</taxon>
        <taxon>Mollusca</taxon>
        <taxon>Bivalvia</taxon>
        <taxon>Autobranchia</taxon>
        <taxon>Heteroconchia</taxon>
        <taxon>Euheterodonta</taxon>
        <taxon>Imparidentia</taxon>
        <taxon>Neoheterodontei</taxon>
        <taxon>Myida</taxon>
        <taxon>Dreissenoidea</taxon>
        <taxon>Dreissenidae</taxon>
        <taxon>Dreissena</taxon>
    </lineage>
</organism>